<feature type="transmembrane region" description="Helical" evidence="1">
    <location>
        <begin position="391"/>
        <end position="412"/>
    </location>
</feature>
<feature type="transmembrane region" description="Helical" evidence="1">
    <location>
        <begin position="192"/>
        <end position="209"/>
    </location>
</feature>
<proteinExistence type="predicted"/>
<name>A0A841EZZ1_9BACT</name>
<comment type="caution">
    <text evidence="2">The sequence shown here is derived from an EMBL/GenBank/DDBJ whole genome shotgun (WGS) entry which is preliminary data.</text>
</comment>
<keyword evidence="3" id="KW-1185">Reference proteome</keyword>
<feature type="transmembrane region" description="Helical" evidence="1">
    <location>
        <begin position="366"/>
        <end position="384"/>
    </location>
</feature>
<evidence type="ECO:0008006" key="4">
    <source>
        <dbReference type="Google" id="ProtNLM"/>
    </source>
</evidence>
<accession>A0A841EZZ1</accession>
<dbReference type="Proteomes" id="UP000524404">
    <property type="component" value="Unassembled WGS sequence"/>
</dbReference>
<dbReference type="RefSeq" id="WP_184136561.1">
    <property type="nucleotide sequence ID" value="NZ_JACHKT010000035.1"/>
</dbReference>
<organism evidence="2 3">
    <name type="scientific">Arcicella rosea</name>
    <dbReference type="NCBI Taxonomy" id="502909"/>
    <lineage>
        <taxon>Bacteria</taxon>
        <taxon>Pseudomonadati</taxon>
        <taxon>Bacteroidota</taxon>
        <taxon>Cytophagia</taxon>
        <taxon>Cytophagales</taxon>
        <taxon>Flectobacillaceae</taxon>
        <taxon>Arcicella</taxon>
    </lineage>
</organism>
<feature type="transmembrane region" description="Helical" evidence="1">
    <location>
        <begin position="267"/>
        <end position="284"/>
    </location>
</feature>
<feature type="transmembrane region" description="Helical" evidence="1">
    <location>
        <begin position="142"/>
        <end position="162"/>
    </location>
</feature>
<evidence type="ECO:0000256" key="1">
    <source>
        <dbReference type="SAM" id="Phobius"/>
    </source>
</evidence>
<feature type="transmembrane region" description="Helical" evidence="1">
    <location>
        <begin position="342"/>
        <end position="360"/>
    </location>
</feature>
<reference evidence="2 3" key="1">
    <citation type="submission" date="2020-08" db="EMBL/GenBank/DDBJ databases">
        <title>Functional genomics of gut bacteria from endangered species of beetles.</title>
        <authorList>
            <person name="Carlos-Shanley C."/>
        </authorList>
    </citation>
    <scope>NUCLEOTIDE SEQUENCE [LARGE SCALE GENOMIC DNA]</scope>
    <source>
        <strain evidence="2 3">S00070</strain>
    </source>
</reference>
<sequence>MKKMLGMDYVRIKSFVLVSLYFINRFRNFNVLYEMLPNISLLFAKFNYFVSKYLQNKYWNIGVCLLVFLVFSLIYFPEAIRKRVNNDWLSIDLTVQKFVNDKIEKPLQPTLNFPSEDHFRKRDLRITPYLLANIFGLNALRLFYLQILLLPVFIWFSIRIIFRVTKNAALSFWATIALLFSYVGNSFNYDTLFYDSYAYLGLLIALYFYKKPISILFLLASYFVDERSIVPSLIIPLFAGLATFPLEQTTQDFKTTFQKLFIHNKSFWMVFISVLIYIFIRILFYKNYHLDTPIGKDSGVSLGLGFIHRTKIPFAIFSSLKLNLLLILSTSFYLIKKKYYIVALWFIGIFVACFLVGTAVEDVTRSLAYTFLLVFVVYLLVGQTNEKVSRFIYFIALVNILTPTYSLLSSLYRIEAFSWFVHFSQKY</sequence>
<feature type="transmembrane region" description="Helical" evidence="1">
    <location>
        <begin position="312"/>
        <end position="335"/>
    </location>
</feature>
<gene>
    <name evidence="2" type="ORF">HNP25_003742</name>
</gene>
<evidence type="ECO:0000313" key="3">
    <source>
        <dbReference type="Proteomes" id="UP000524404"/>
    </source>
</evidence>
<protein>
    <recommendedName>
        <fullName evidence="4">Dolichyl-phosphate-mannose-protein mannosyltransferase</fullName>
    </recommendedName>
</protein>
<evidence type="ECO:0000313" key="2">
    <source>
        <dbReference type="EMBL" id="MBB6005071.1"/>
    </source>
</evidence>
<keyword evidence="1" id="KW-0472">Membrane</keyword>
<dbReference type="AlphaFoldDB" id="A0A841EZZ1"/>
<keyword evidence="1" id="KW-1133">Transmembrane helix</keyword>
<feature type="transmembrane region" description="Helical" evidence="1">
    <location>
        <begin position="58"/>
        <end position="76"/>
    </location>
</feature>
<dbReference type="EMBL" id="JACHKT010000035">
    <property type="protein sequence ID" value="MBB6005071.1"/>
    <property type="molecule type" value="Genomic_DNA"/>
</dbReference>
<feature type="transmembrane region" description="Helical" evidence="1">
    <location>
        <begin position="168"/>
        <end position="185"/>
    </location>
</feature>
<keyword evidence="1" id="KW-0812">Transmembrane</keyword>